<evidence type="ECO:0000256" key="2">
    <source>
        <dbReference type="ARBA" id="ARBA00011245"/>
    </source>
</evidence>
<dbReference type="GO" id="GO:0008235">
    <property type="term" value="F:metalloexopeptidase activity"/>
    <property type="evidence" value="ECO:0007669"/>
    <property type="project" value="InterPro"/>
</dbReference>
<dbReference type="OrthoDB" id="2214at2759"/>
<comment type="function">
    <text evidence="12">Extracellular aminopeptidase that allows assimilation of proteinaceous substrates.</text>
</comment>
<protein>
    <recommendedName>
        <fullName evidence="14">Peptide hydrolase</fullName>
        <ecNumber evidence="14">3.4.-.-</ecNumber>
    </recommendedName>
</protein>
<evidence type="ECO:0000313" key="17">
    <source>
        <dbReference type="Proteomes" id="UP000241462"/>
    </source>
</evidence>
<feature type="domain" description="Peptidase M28" evidence="15">
    <location>
        <begin position="151"/>
        <end position="362"/>
    </location>
</feature>
<dbReference type="InterPro" id="IPR045175">
    <property type="entry name" value="M28_fam"/>
</dbReference>
<dbReference type="Gene3D" id="3.40.630.10">
    <property type="entry name" value="Zn peptidases"/>
    <property type="match status" value="1"/>
</dbReference>
<keyword evidence="7 14" id="KW-0378">Hydrolase</keyword>
<keyword evidence="8 14" id="KW-0862">Zinc</keyword>
<dbReference type="STRING" id="2025994.A0A2T3ABX2"/>
<dbReference type="PANTHER" id="PTHR12147">
    <property type="entry name" value="METALLOPEPTIDASE M28 FAMILY MEMBER"/>
    <property type="match status" value="1"/>
</dbReference>
<evidence type="ECO:0000256" key="7">
    <source>
        <dbReference type="ARBA" id="ARBA00022801"/>
    </source>
</evidence>
<name>A0A2T3ABX2_9PEZI</name>
<dbReference type="GO" id="GO:0046872">
    <property type="term" value="F:metal ion binding"/>
    <property type="evidence" value="ECO:0007669"/>
    <property type="project" value="UniProtKB-KW"/>
</dbReference>
<evidence type="ECO:0000256" key="4">
    <source>
        <dbReference type="ARBA" id="ARBA00022670"/>
    </source>
</evidence>
<keyword evidence="6 14" id="KW-0732">Signal</keyword>
<keyword evidence="5 14" id="KW-0479">Metal-binding</keyword>
<dbReference type="SUPFAM" id="SSF53187">
    <property type="entry name" value="Zn-dependent exopeptidases"/>
    <property type="match status" value="1"/>
</dbReference>
<comment type="cofactor">
    <cofactor evidence="1">
        <name>Zn(2+)</name>
        <dbReference type="ChEBI" id="CHEBI:29105"/>
    </cofactor>
</comment>
<feature type="chain" id="PRO_5015375263" description="Peptide hydrolase" evidence="14">
    <location>
        <begin position="19"/>
        <end position="374"/>
    </location>
</feature>
<dbReference type="Proteomes" id="UP000241462">
    <property type="component" value="Unassembled WGS sequence"/>
</dbReference>
<sequence>MAFRVVFLAGLLASLTAALVPPCLPELGFEFCPTAEHASLASKGPRTPKISAVFPQTLVHEAELKADIFPRISTSRMESSLSRYADASLYPNRHCKSKFGAGLAETIGLELKMLMADKKVTEFPIGARLVENRTPQESLVWRVLAREPKSQWFEPKNTIVVGAHMDSNAAYNGKNYDDMQAPGADDNGSGVAVLLEVYHALLPLFGRKDLINEVQFHWYGAEEIGLVGSDTVFENYKNSSWPVKAMLNLDMVGYSGAHKKGSPIMALQQDHNNQNLTDFVHKLINTYRSAKPGNMTCGYPCSDHASAYKHGFPSAMIGESTYIKGDSISPSGNPAIHTANDTVDRIDYDYMKEFVKVTAAFVAELAYTDFSKLE</sequence>
<dbReference type="InParanoid" id="A0A2T3ABX2"/>
<keyword evidence="9" id="KW-0865">Zymogen</keyword>
<organism evidence="16 17">
    <name type="scientific">Coniella lustricola</name>
    <dbReference type="NCBI Taxonomy" id="2025994"/>
    <lineage>
        <taxon>Eukaryota</taxon>
        <taxon>Fungi</taxon>
        <taxon>Dikarya</taxon>
        <taxon>Ascomycota</taxon>
        <taxon>Pezizomycotina</taxon>
        <taxon>Sordariomycetes</taxon>
        <taxon>Sordariomycetidae</taxon>
        <taxon>Diaporthales</taxon>
        <taxon>Schizoparmaceae</taxon>
        <taxon>Coniella</taxon>
    </lineage>
</organism>
<evidence type="ECO:0000256" key="1">
    <source>
        <dbReference type="ARBA" id="ARBA00001947"/>
    </source>
</evidence>
<evidence type="ECO:0000256" key="14">
    <source>
        <dbReference type="RuleBase" id="RU361240"/>
    </source>
</evidence>
<dbReference type="EC" id="3.4.-.-" evidence="14"/>
<reference evidence="16 17" key="1">
    <citation type="journal article" date="2018" name="Mycol. Prog.">
        <title>Coniella lustricola, a new species from submerged detritus.</title>
        <authorList>
            <person name="Raudabaugh D.B."/>
            <person name="Iturriaga T."/>
            <person name="Carver A."/>
            <person name="Mondo S."/>
            <person name="Pangilinan J."/>
            <person name="Lipzen A."/>
            <person name="He G."/>
            <person name="Amirebrahimi M."/>
            <person name="Grigoriev I.V."/>
            <person name="Miller A.N."/>
        </authorList>
    </citation>
    <scope>NUCLEOTIDE SEQUENCE [LARGE SCALE GENOMIC DNA]</scope>
    <source>
        <strain evidence="16 17">B22-T-1</strain>
    </source>
</reference>
<evidence type="ECO:0000256" key="5">
    <source>
        <dbReference type="ARBA" id="ARBA00022723"/>
    </source>
</evidence>
<evidence type="ECO:0000256" key="9">
    <source>
        <dbReference type="ARBA" id="ARBA00023145"/>
    </source>
</evidence>
<evidence type="ECO:0000256" key="8">
    <source>
        <dbReference type="ARBA" id="ARBA00022833"/>
    </source>
</evidence>
<evidence type="ECO:0000256" key="10">
    <source>
        <dbReference type="ARBA" id="ARBA00023157"/>
    </source>
</evidence>
<gene>
    <name evidence="16" type="ORF">BD289DRAFT_211029</name>
</gene>
<evidence type="ECO:0000256" key="3">
    <source>
        <dbReference type="ARBA" id="ARBA00022438"/>
    </source>
</evidence>
<evidence type="ECO:0000256" key="6">
    <source>
        <dbReference type="ARBA" id="ARBA00022729"/>
    </source>
</evidence>
<dbReference type="Pfam" id="PF04389">
    <property type="entry name" value="Peptidase_M28"/>
    <property type="match status" value="1"/>
</dbReference>
<keyword evidence="11" id="KW-0325">Glycoprotein</keyword>
<evidence type="ECO:0000256" key="11">
    <source>
        <dbReference type="ARBA" id="ARBA00023180"/>
    </source>
</evidence>
<comment type="subunit">
    <text evidence="2">Monomer.</text>
</comment>
<comment type="similarity">
    <text evidence="13">Belongs to the peptidase M28 family. M28E subfamily.</text>
</comment>
<keyword evidence="10" id="KW-1015">Disulfide bond</keyword>
<dbReference type="AlphaFoldDB" id="A0A2T3ABX2"/>
<dbReference type="InterPro" id="IPR007484">
    <property type="entry name" value="Peptidase_M28"/>
</dbReference>
<proteinExistence type="inferred from homology"/>
<dbReference type="EMBL" id="KZ678417">
    <property type="protein sequence ID" value="PSR90644.1"/>
    <property type="molecule type" value="Genomic_DNA"/>
</dbReference>
<feature type="signal peptide" evidence="14">
    <location>
        <begin position="1"/>
        <end position="18"/>
    </location>
</feature>
<evidence type="ECO:0000256" key="13">
    <source>
        <dbReference type="ARBA" id="ARBA00043962"/>
    </source>
</evidence>
<keyword evidence="4 14" id="KW-0645">Protease</keyword>
<evidence type="ECO:0000313" key="16">
    <source>
        <dbReference type="EMBL" id="PSR90644.1"/>
    </source>
</evidence>
<dbReference type="GO" id="GO:0004177">
    <property type="term" value="F:aminopeptidase activity"/>
    <property type="evidence" value="ECO:0007669"/>
    <property type="project" value="UniProtKB-KW"/>
</dbReference>
<accession>A0A2T3ABX2</accession>
<keyword evidence="3" id="KW-0031">Aminopeptidase</keyword>
<keyword evidence="17" id="KW-1185">Reference proteome</keyword>
<evidence type="ECO:0000256" key="12">
    <source>
        <dbReference type="ARBA" id="ARBA00043843"/>
    </source>
</evidence>
<evidence type="ECO:0000259" key="15">
    <source>
        <dbReference type="Pfam" id="PF04389"/>
    </source>
</evidence>
<dbReference type="PANTHER" id="PTHR12147:SF56">
    <property type="entry name" value="AMINOPEPTIDASE YDR415C-RELATED"/>
    <property type="match status" value="1"/>
</dbReference>
<dbReference type="GO" id="GO:0006508">
    <property type="term" value="P:proteolysis"/>
    <property type="evidence" value="ECO:0007669"/>
    <property type="project" value="UniProtKB-KW"/>
</dbReference>